<feature type="compositionally biased region" description="Polar residues" evidence="3">
    <location>
        <begin position="26"/>
        <end position="43"/>
    </location>
</feature>
<dbReference type="InterPro" id="IPR024079">
    <property type="entry name" value="MetalloPept_cat_dom_sf"/>
</dbReference>
<feature type="region of interest" description="Disordered" evidence="3">
    <location>
        <begin position="1"/>
        <end position="43"/>
    </location>
</feature>
<organism evidence="5 6">
    <name type="scientific">Engystomops pustulosus</name>
    <name type="common">Tungara frog</name>
    <name type="synonym">Physalaemus pustulosus</name>
    <dbReference type="NCBI Taxonomy" id="76066"/>
    <lineage>
        <taxon>Eukaryota</taxon>
        <taxon>Metazoa</taxon>
        <taxon>Chordata</taxon>
        <taxon>Craniata</taxon>
        <taxon>Vertebrata</taxon>
        <taxon>Euteleostomi</taxon>
        <taxon>Amphibia</taxon>
        <taxon>Batrachia</taxon>
        <taxon>Anura</taxon>
        <taxon>Neobatrachia</taxon>
        <taxon>Hyloidea</taxon>
        <taxon>Leptodactylidae</taxon>
        <taxon>Leiuperinae</taxon>
        <taxon>Engystomops</taxon>
    </lineage>
</organism>
<dbReference type="PRINTS" id="PR00480">
    <property type="entry name" value="ASTACIN"/>
</dbReference>
<keyword evidence="1 2" id="KW-0479">Metal-binding</keyword>
<evidence type="ECO:0000256" key="2">
    <source>
        <dbReference type="RuleBase" id="RU361183"/>
    </source>
</evidence>
<keyword evidence="6" id="KW-1185">Reference proteome</keyword>
<dbReference type="SMART" id="SM00235">
    <property type="entry name" value="ZnMc"/>
    <property type="match status" value="1"/>
</dbReference>
<evidence type="ECO:0000313" key="6">
    <source>
        <dbReference type="Proteomes" id="UP000824782"/>
    </source>
</evidence>
<keyword evidence="1" id="KW-1015">Disulfide bond</keyword>
<name>A0AAV7C5X5_ENGPU</name>
<proteinExistence type="predicted"/>
<dbReference type="GO" id="GO:0006508">
    <property type="term" value="P:proteolysis"/>
    <property type="evidence" value="ECO:0007669"/>
    <property type="project" value="UniProtKB-KW"/>
</dbReference>
<protein>
    <recommendedName>
        <fullName evidence="2">Metalloendopeptidase</fullName>
        <ecNumber evidence="2">3.4.24.-</ecNumber>
    </recommendedName>
</protein>
<dbReference type="Gene3D" id="3.40.390.10">
    <property type="entry name" value="Collagenase (Catalytic Domain)"/>
    <property type="match status" value="1"/>
</dbReference>
<keyword evidence="1 2" id="KW-0862">Zinc</keyword>
<comment type="cofactor">
    <cofactor evidence="1 2">
        <name>Zn(2+)</name>
        <dbReference type="ChEBI" id="CHEBI:29105"/>
    </cofactor>
    <text evidence="1 2">Binds 1 zinc ion per subunit.</text>
</comment>
<dbReference type="EMBL" id="WNYA01000004">
    <property type="protein sequence ID" value="KAG8579917.1"/>
    <property type="molecule type" value="Genomic_DNA"/>
</dbReference>
<dbReference type="Proteomes" id="UP000824782">
    <property type="component" value="Unassembled WGS sequence"/>
</dbReference>
<dbReference type="Pfam" id="PF01400">
    <property type="entry name" value="Astacin"/>
    <property type="match status" value="1"/>
</dbReference>
<dbReference type="PANTHER" id="PTHR10127:SF902">
    <property type="entry name" value="METALLOENDOPEPTIDASE"/>
    <property type="match status" value="1"/>
</dbReference>
<comment type="caution">
    <text evidence="1">Lacks conserved residue(s) required for the propagation of feature annotation.</text>
</comment>
<evidence type="ECO:0000256" key="3">
    <source>
        <dbReference type="SAM" id="MobiDB-lite"/>
    </source>
</evidence>
<feature type="binding site" evidence="1">
    <location>
        <position position="221"/>
    </location>
    <ligand>
        <name>Zn(2+)</name>
        <dbReference type="ChEBI" id="CHEBI:29105"/>
        <note>catalytic</note>
    </ligand>
</feature>
<feature type="binding site" evidence="1">
    <location>
        <position position="227"/>
    </location>
    <ligand>
        <name>Zn(2+)</name>
        <dbReference type="ChEBI" id="CHEBI:29105"/>
        <note>catalytic</note>
    </ligand>
</feature>
<comment type="caution">
    <text evidence="5">The sequence shown here is derived from an EMBL/GenBank/DDBJ whole genome shotgun (WGS) entry which is preliminary data.</text>
</comment>
<accession>A0AAV7C5X5</accession>
<keyword evidence="1 2" id="KW-0645">Protease</keyword>
<reference evidence="5" key="1">
    <citation type="thesis" date="2020" institute="ProQuest LLC" country="789 East Eisenhower Parkway, Ann Arbor, MI, USA">
        <title>Comparative Genomics and Chromosome Evolution.</title>
        <authorList>
            <person name="Mudd A.B."/>
        </authorList>
    </citation>
    <scope>NUCLEOTIDE SEQUENCE</scope>
    <source>
        <strain evidence="5">237g6f4</strain>
        <tissue evidence="5">Blood</tissue>
    </source>
</reference>
<dbReference type="PANTHER" id="PTHR10127">
    <property type="entry name" value="DISCOIDIN, CUB, EGF, LAMININ , AND ZINC METALLOPROTEASE DOMAIN CONTAINING"/>
    <property type="match status" value="1"/>
</dbReference>
<dbReference type="SUPFAM" id="SSF55486">
    <property type="entry name" value="Metalloproteases ('zincins'), catalytic domain"/>
    <property type="match status" value="1"/>
</dbReference>
<dbReference type="GO" id="GO:0008270">
    <property type="term" value="F:zinc ion binding"/>
    <property type="evidence" value="ECO:0007669"/>
    <property type="project" value="UniProtKB-UniRule"/>
</dbReference>
<gene>
    <name evidence="5" type="ORF">GDO81_011093</name>
</gene>
<dbReference type="EC" id="3.4.24.-" evidence="2"/>
<keyword evidence="1 2" id="KW-0378">Hydrolase</keyword>
<dbReference type="GO" id="GO:0004222">
    <property type="term" value="F:metalloendopeptidase activity"/>
    <property type="evidence" value="ECO:0007669"/>
    <property type="project" value="UniProtKB-UniRule"/>
</dbReference>
<sequence>MPTSGASALISDPGASPNRAQEEGTVPSTKSAGATSQIRDTRSMVTSRWSSTMQSRVPIWLLLLAFTDAIPLPYRRPSVDSSKTHPGEEEYEDIFTQILRSNKDSTVKLHHGDIVMARSYSAVKCTHCLWSKSEDGVVRVPYILAPDYSDQNKELITSALQTFTELTCINFIERTTETDYLNIHSGSGCWSSIGKVGGPQPLSLMSGGCMARGVVQHEIEHALGFYHEQSRSDRDDHVDVLWQYINEADWGEFDLVYTKNMDLPYDYSSVMHYGR</sequence>
<evidence type="ECO:0000313" key="5">
    <source>
        <dbReference type="EMBL" id="KAG8579917.1"/>
    </source>
</evidence>
<evidence type="ECO:0000259" key="4">
    <source>
        <dbReference type="PROSITE" id="PS51864"/>
    </source>
</evidence>
<dbReference type="InterPro" id="IPR006026">
    <property type="entry name" value="Peptidase_Metallo"/>
</dbReference>
<feature type="disulfide bond" evidence="1">
    <location>
        <begin position="125"/>
        <end position="128"/>
    </location>
</feature>
<evidence type="ECO:0000256" key="1">
    <source>
        <dbReference type="PROSITE-ProRule" id="PRU01211"/>
    </source>
</evidence>
<dbReference type="InterPro" id="IPR001506">
    <property type="entry name" value="Peptidase_M12A"/>
</dbReference>
<feature type="domain" description="Peptidase M12A" evidence="4">
    <location>
        <begin position="121"/>
        <end position="275"/>
    </location>
</feature>
<feature type="binding site" evidence="1">
    <location>
        <position position="217"/>
    </location>
    <ligand>
        <name>Zn(2+)</name>
        <dbReference type="ChEBI" id="CHEBI:29105"/>
        <note>catalytic</note>
    </ligand>
</feature>
<keyword evidence="1 2" id="KW-0482">Metalloprotease</keyword>
<feature type="active site" evidence="1">
    <location>
        <position position="218"/>
    </location>
</feature>
<dbReference type="PROSITE" id="PS51864">
    <property type="entry name" value="ASTACIN"/>
    <property type="match status" value="1"/>
</dbReference>
<dbReference type="AlphaFoldDB" id="A0AAV7C5X5"/>